<keyword evidence="2" id="KW-1133">Transmembrane helix</keyword>
<feature type="compositionally biased region" description="Basic and acidic residues" evidence="1">
    <location>
        <begin position="417"/>
        <end position="428"/>
    </location>
</feature>
<dbReference type="RefSeq" id="WP_203849811.1">
    <property type="nucleotide sequence ID" value="NZ_BAAAVW010000021.1"/>
</dbReference>
<organism evidence="4 5">
    <name type="scientific">Dactylosporangium siamense</name>
    <dbReference type="NCBI Taxonomy" id="685454"/>
    <lineage>
        <taxon>Bacteria</taxon>
        <taxon>Bacillati</taxon>
        <taxon>Actinomycetota</taxon>
        <taxon>Actinomycetes</taxon>
        <taxon>Micromonosporales</taxon>
        <taxon>Micromonosporaceae</taxon>
        <taxon>Dactylosporangium</taxon>
    </lineage>
</organism>
<dbReference type="GO" id="GO:0016747">
    <property type="term" value="F:acyltransferase activity, transferring groups other than amino-acyl groups"/>
    <property type="evidence" value="ECO:0007669"/>
    <property type="project" value="InterPro"/>
</dbReference>
<dbReference type="Pfam" id="PF01757">
    <property type="entry name" value="Acyl_transf_3"/>
    <property type="match status" value="1"/>
</dbReference>
<reference evidence="4" key="1">
    <citation type="submission" date="2021-01" db="EMBL/GenBank/DDBJ databases">
        <title>Whole genome shotgun sequence of Dactylosporangium siamense NBRC 106093.</title>
        <authorList>
            <person name="Komaki H."/>
            <person name="Tamura T."/>
        </authorList>
    </citation>
    <scope>NUCLEOTIDE SEQUENCE</scope>
    <source>
        <strain evidence="4">NBRC 106093</strain>
    </source>
</reference>
<feature type="region of interest" description="Disordered" evidence="1">
    <location>
        <begin position="356"/>
        <end position="377"/>
    </location>
</feature>
<feature type="compositionally biased region" description="Low complexity" evidence="1">
    <location>
        <begin position="406"/>
        <end position="416"/>
    </location>
</feature>
<dbReference type="EMBL" id="BONQ01000095">
    <property type="protein sequence ID" value="GIG48094.1"/>
    <property type="molecule type" value="Genomic_DNA"/>
</dbReference>
<dbReference type="InterPro" id="IPR038637">
    <property type="entry name" value="NPCBM_sf"/>
</dbReference>
<keyword evidence="2" id="KW-0812">Transmembrane</keyword>
<dbReference type="InterPro" id="IPR008979">
    <property type="entry name" value="Galactose-bd-like_sf"/>
</dbReference>
<keyword evidence="2" id="KW-0472">Membrane</keyword>
<dbReference type="AlphaFoldDB" id="A0A919PQA2"/>
<evidence type="ECO:0000259" key="3">
    <source>
        <dbReference type="SMART" id="SM00776"/>
    </source>
</evidence>
<evidence type="ECO:0000256" key="2">
    <source>
        <dbReference type="SAM" id="Phobius"/>
    </source>
</evidence>
<feature type="transmembrane region" description="Helical" evidence="2">
    <location>
        <begin position="284"/>
        <end position="302"/>
    </location>
</feature>
<feature type="domain" description="Glycosyl hydrolase family 98 putative carbohydrate-binding module" evidence="3">
    <location>
        <begin position="425"/>
        <end position="565"/>
    </location>
</feature>
<dbReference type="Pfam" id="PF08305">
    <property type="entry name" value="NPCBM"/>
    <property type="match status" value="1"/>
</dbReference>
<feature type="region of interest" description="Disordered" evidence="1">
    <location>
        <begin position="406"/>
        <end position="431"/>
    </location>
</feature>
<protein>
    <recommendedName>
        <fullName evidence="3">Glycosyl hydrolase family 98 putative carbohydrate-binding module domain-containing protein</fullName>
    </recommendedName>
</protein>
<keyword evidence="5" id="KW-1185">Reference proteome</keyword>
<feature type="transmembrane region" description="Helical" evidence="2">
    <location>
        <begin position="130"/>
        <end position="153"/>
    </location>
</feature>
<feature type="transmembrane region" description="Helical" evidence="2">
    <location>
        <begin position="165"/>
        <end position="187"/>
    </location>
</feature>
<dbReference type="InterPro" id="IPR013222">
    <property type="entry name" value="Glyco_hyd_98_carb-bd"/>
</dbReference>
<dbReference type="Gene3D" id="2.60.120.1060">
    <property type="entry name" value="NPCBM/NEW2 domain"/>
    <property type="match status" value="1"/>
</dbReference>
<evidence type="ECO:0000256" key="1">
    <source>
        <dbReference type="SAM" id="MobiDB-lite"/>
    </source>
</evidence>
<sequence length="567" mass="61360">MRTTEQAAAAPTTARPRERYIDVWRAAAVLRIVVYHGSGLAWLTLLFPAMGLMFALAGSLTARSLDRSPSRVVRGRLRRLLPPLWAYGAIMLPLTFRDGWGPFLDEPRERIDLLWWIVPVEWPPPGGAEWGWMVTAVLWYLVAYLWFVVLAPVTLRIFRGWPVPTLLVALAAPVILHFELITVGGSFESLARDLSTYFACWIVGYAHRDRLLHRIPGPVFAAGVLILAGAATVWLFRHGGGRADFDLNHHPVANAWWSTAFVATVLRCDQPLHWLRPGSRLDRAVAVINARAVTVYLWHFPMLGLAQHLLDGANFGDWTRRALTTGVVAAATCVPVLALGWVEDLAARRRPSIVPPALKKPVDAGPSPALLKPAGAGRPDQWARRTLALFGVTAVAVVVVTGGWTGDSTSGSSGHSGDSDRQPVHEQEDFVSDLPYTALRNGLGPIERDRTNGTADPDDGDPIVLAGVSYDHGLGVSTPSAVRLYPRPGCLRFTAIVGIDPTGDGGTATFQIIADDTSIAMIGPLEPGQTSDVAVDITGATRLDLIVEDDQGSVSAVWADAKLVCSQ</sequence>
<accession>A0A919PQA2</accession>
<evidence type="ECO:0000313" key="4">
    <source>
        <dbReference type="EMBL" id="GIG48094.1"/>
    </source>
</evidence>
<feature type="transmembrane region" description="Helical" evidence="2">
    <location>
        <begin position="387"/>
        <end position="406"/>
    </location>
</feature>
<comment type="caution">
    <text evidence="4">The sequence shown here is derived from an EMBL/GenBank/DDBJ whole genome shotgun (WGS) entry which is preliminary data.</text>
</comment>
<dbReference type="Proteomes" id="UP000660611">
    <property type="component" value="Unassembled WGS sequence"/>
</dbReference>
<gene>
    <name evidence="4" type="ORF">Dsi01nite_061350</name>
</gene>
<name>A0A919PQA2_9ACTN</name>
<feature type="transmembrane region" description="Helical" evidence="2">
    <location>
        <begin position="322"/>
        <end position="342"/>
    </location>
</feature>
<dbReference type="InterPro" id="IPR002656">
    <property type="entry name" value="Acyl_transf_3_dom"/>
</dbReference>
<feature type="transmembrane region" description="Helical" evidence="2">
    <location>
        <begin position="40"/>
        <end position="60"/>
    </location>
</feature>
<dbReference type="SUPFAM" id="SSF49785">
    <property type="entry name" value="Galactose-binding domain-like"/>
    <property type="match status" value="1"/>
</dbReference>
<dbReference type="SMART" id="SM00776">
    <property type="entry name" value="NPCBM"/>
    <property type="match status" value="1"/>
</dbReference>
<proteinExistence type="predicted"/>
<feature type="transmembrane region" description="Helical" evidence="2">
    <location>
        <begin position="215"/>
        <end position="236"/>
    </location>
</feature>
<evidence type="ECO:0000313" key="5">
    <source>
        <dbReference type="Proteomes" id="UP000660611"/>
    </source>
</evidence>
<feature type="region of interest" description="Disordered" evidence="1">
    <location>
        <begin position="441"/>
        <end position="460"/>
    </location>
</feature>